<organism evidence="5 6">
    <name type="scientific">Finegoldia dalianensis</name>
    <dbReference type="NCBI Taxonomy" id="3145239"/>
    <lineage>
        <taxon>Bacteria</taxon>
        <taxon>Bacillati</taxon>
        <taxon>Bacillota</taxon>
        <taxon>Tissierellia</taxon>
        <taxon>Tissierellales</taxon>
        <taxon>Peptoniphilaceae</taxon>
        <taxon>Finegoldia</taxon>
    </lineage>
</organism>
<feature type="region of interest" description="Disordered" evidence="2">
    <location>
        <begin position="2973"/>
        <end position="3034"/>
    </location>
</feature>
<keyword evidence="6" id="KW-1185">Reference proteome</keyword>
<protein>
    <submittedName>
        <fullName evidence="5">Cell wall-binding repeat-containing protein</fullName>
    </submittedName>
</protein>
<dbReference type="InterPro" id="IPR007253">
    <property type="entry name" value="Cell_wall-bd_2"/>
</dbReference>
<evidence type="ECO:0000313" key="6">
    <source>
        <dbReference type="Proteomes" id="UP001634413"/>
    </source>
</evidence>
<feature type="domain" description="Bacterial repeat" evidence="4">
    <location>
        <begin position="2642"/>
        <end position="2707"/>
    </location>
</feature>
<dbReference type="InterPro" id="IPR044060">
    <property type="entry name" value="Bacterial_rp_domain"/>
</dbReference>
<comment type="subcellular location">
    <subcellularLocation>
        <location evidence="1">Cell envelope</location>
    </subcellularLocation>
</comment>
<evidence type="ECO:0000256" key="1">
    <source>
        <dbReference type="ARBA" id="ARBA00004196"/>
    </source>
</evidence>
<dbReference type="InterPro" id="IPR042229">
    <property type="entry name" value="Listeria/Bacterioides_rpt_sf"/>
</dbReference>
<keyword evidence="3" id="KW-1133">Transmembrane helix</keyword>
<feature type="transmembrane region" description="Helical" evidence="3">
    <location>
        <begin position="12"/>
        <end position="32"/>
    </location>
</feature>
<dbReference type="Gene3D" id="2.60.40.4270">
    <property type="entry name" value="Listeria-Bacteroides repeat domain"/>
    <property type="match status" value="3"/>
</dbReference>
<dbReference type="Pfam" id="PF04122">
    <property type="entry name" value="CW_binding_2"/>
    <property type="match status" value="3"/>
</dbReference>
<gene>
    <name evidence="5" type="ORF">ABDJ34_03640</name>
</gene>
<proteinExistence type="predicted"/>
<feature type="domain" description="Bacterial repeat" evidence="4">
    <location>
        <begin position="2055"/>
        <end position="2118"/>
    </location>
</feature>
<feature type="region of interest" description="Disordered" evidence="2">
    <location>
        <begin position="569"/>
        <end position="589"/>
    </location>
</feature>
<evidence type="ECO:0000256" key="3">
    <source>
        <dbReference type="SAM" id="Phobius"/>
    </source>
</evidence>
<evidence type="ECO:0000313" key="5">
    <source>
        <dbReference type="EMBL" id="MFN2101996.1"/>
    </source>
</evidence>
<dbReference type="Proteomes" id="UP001634413">
    <property type="component" value="Unassembled WGS sequence"/>
</dbReference>
<dbReference type="Pfam" id="PF09479">
    <property type="entry name" value="Flg_new"/>
    <property type="match status" value="5"/>
</dbReference>
<name>A0ABW9KCP8_9FIRM</name>
<dbReference type="Pfam" id="PF18998">
    <property type="entry name" value="Flg_new_2"/>
    <property type="match status" value="2"/>
</dbReference>
<sequence>MRHSIRKEVKRFICFIMTMIMVLTSMPVHLLAAGSAYTNVSNVNQNDVLNKIPVDIAKPEAESTATDLIKNPEQPKIYTLRTDYKVYKNGENKINYQPYVASVGEKATDAEKAKVNKDINLPDLKGYVKPKNSYNINFQDIVDKAKNPERDGFNFLGTQEFVYGKKQSSVKIVHKFQNLEDFNKYEENPNVKSTQQTGYTGSVLEVNPIRDSRIEGFEPEADVLPVLVPEDTSKFEVEFRYNRKTFKVDFDTDGGTSIPTRLVYYEQTIPTVKEPTKIGSKFVGWKPSVDLKDDLKDEKGKIFKANDLIKDSSGNPIKDLNANLKMAASDVTFTAVWKEEKKADYVIQFWTEKPDYDDKDDTLALRNRYDFIGARRIDNADTGSTPQLTDLDIHGITFPDLNGGRLQKAQNDPKEFARYYFLNEKLTEKQNASEDNPEVQKSVLSTGETVYNVYYDRRVYTLYFTSINNEYDDYAYWPIITKDGQVLGKEGAPYKVDVRFNQSLDKIWPKDEEISGLPKGDSTNPTGDDGLIGWMINHNNNDNGVSIFRDTPPYRLSAEDFIDAKDVMSTEDESGGKGHADKIPIGENETKDRGEYEISLGASYIDTAIAYHIDIIKDDFEGKEQIDYDMSYWKSDTNTYDYEFILPHLQGFTLKKETRPAQLIGKIKVGDVEKTFDKLNEERNKKTPFRSDDDKIEYISHFPWSKKLFDGTNAYDYANYYRNKYKLKLNNDPKTVKNDSEYGAGNILDVPYEKPLKDLELDTKHVPERPDWVPDDWTFRGWALDPAGDNLIKDGNETKLHYDQTLYAKWTEPDKPWKITVDPNQGKLDDIKANELTNDKVTVVKDGKPIEYPIKEKNEANKQVFTVNNLQQLKNLQSPTRKGYDFLGWEWVRYKEDGTVDDSYTKTYHVPERYPFGNDVVSDVYLKAIWVENNRVDVEVYHHFIDKDGKEIKDAYHPKKQILSGIRANQYVSASAIYQDENWILMPHEELEKIPNEDIKKQYEEYNNRVQLNNTDLQIIRVKPKKILKDGKSVDNPEAKDNVFHFYYRHFRTRDYKVNYVDERGKAEIEAEKDPAKKKTLIEKYSVIAQEQVQSKNRHYDARNYRPIPGWVLASDPQQQLFYDVDEKTGEFKGINGTGSDEITFYYKDVRIIEVPGNEKTPEGYVRVTFKADKGGSFGKDDNGNDITELNYDVIKGLKSDLLPVPEELKDGETVDASKHYITPDAGRRFKEWDNQKLLNENTIIDKGYTFTAYFEWSDVKIDTLVVTESNKDHNNNFAPSTEQLKKQVHWYKSGKESELPTGSEIIFDKDIDNTIYEQVKELNKDDTIELVREIKIPAKIKFADNSVQDIEIPVKIYKNVYEALTSGDMPKVLRDATTQPDGDLVDVTGNYVKVTVNPSGKPNDKDSKIYYVNPKAWVDIPEIKLTDEEKANLGFTNWSADKKAQNENQEEAGIYDFNKRHKFTEDTVISPGFSTDVVEQKDKDKPKVPDNYVKVIVKTTDKATNEFTKTFWVNPTKEVTIPVDNPVGKTVDKTETEVAKAYTFKNWKSNEETSRTWESEIKGQFTKETTITAEYTDVKNIIPYDPEEPITRPDGYVRVKFAAEEGLTLSNVNYYYVKKNSGVKLGNPTIVKPTVTEKTGYKFEKWDTEDAFEITETDITVTAKSTKLPTVIPEKDKNGKQNEKPKGYKEVTFVVKTEDEAKGALEGVTKFYVNPTEYVTINPPATKAETGYEFGAWDKDTTRPTVYADDVTTIEASFNGLKDIIPKTNPDGTENTKPDGYKTVTFVIEPAKGGKIADGEVTVYYVNPAKDVTVPQPKTQADTGYEFDKWDKDTTTAKKYTEDTTVKGNFKKLEDIIPSTDENGKQNPKPDGYVTVTFDKGEHGKEITGKTVYYVNPKADPAKTLGDKLIVKPTVKADTGYKFTKWDFADTKEIRSDITVIAQYEEIADIVPKTKDDDSEKPEGYITVKFSAEKNGKLTGTSVYYVNPNKAVVLKDKAPKVTPNTGFDFAGWDTQIERAIQYNDGDTIKAEYNSKGDVIPQEKQDGSDKPAGYVTVTFVKGDHGELSGKTVYYVNPNKEVTIPAPTVNANVGYEFSQWDSELTQTFTKDTTITAHYAPLENIIPGDKTKPDGYVTVTFVADENGRLTGTTVYYVNPNVEVNLTDKANAITKTPNVGYTAEGGSWINNDSKVIIDKFNKDTEFKFNFVKLDDVIPAGDKVEQPKGYVKVEFTSDDNGSLEGGNKTYYVNPTKGIKVGSDKLPIPQTKPNANYKFDKWLENIDQNEAITTDKKYVATFKINKVTMTYKADDKTSGTVPKELSYDVGTEITLAGGNDLKKDNFVLEGWKIGDTVYKPGATFTINENTTAQAVWNADTHTVEFNTDGGTHIPSQKVKHNELITKVNNPEKPNYTFIGWKVDGKDFDPATEKITKDITLVAQYVKDVIPQTGTEKPKDVPNNFVEVKFVPTDKATNSTPKIFWVNPDKEVTIPVPNPTGKQHFTFKEWKLGEKADGDVYTPTSKKQFKQATTITATYTEAENIIPYDPTEPITRPEGYVRVTFEADDGLTLSNVKYYYVKENSGITLEELAKPNAKAKVGFEFKAWDKEDTLEIKDKDVVVKAQSTPIADVIEEKPGVEKPDGYVEVKFVAGDNGTVEPKSYFVNPAKYVKLTPPTTKPNTGFEFGGWSQNAEIPTQYTEKLTTITASFNPVDSVIPKTEDGQQKPDGYVTVNFVIKGEGGQIADGETVTYFVNPNEEVTIPQPNTKAEIGYEFEAWDIDTTTKAKYETDTEITGNFTNLEDIIPSTDKDGNPNAQPEGYVTVTFDKGANGNLTGQTVYYVNPNAGKKLADITKPKVTPETGFKFKAWDTEDSFVIKADKTVTAQYDKLADVIPKTKDDDSEKPAGYIKVTFDTTEKGKIKDSTTTTKVVFVNPNVAVVLKGFAPEVVANKGYEFERWDTSIEKAIQYNDGDTIKAIYKDDKTPDKPNPDKPNPDKPNPDKPNPDKPNPDKPDDKPNPDKPDDKPIPGKPEKHGNRYVERIAGRDRNHTAINTSKRFFKKSKYVIIADSGNYPDALTATVLAHVLDAPILLNNTRYLEDDVAEEIVRLGASEVIIVGGHKSISENVKSQLAKYDQNKVQRIWGRDRYVTSSELAYEIERLTGKVNKAIIASGEDFPDALATAPLGSKEIAPILLVTRNQMDKKVSKALKDLNIKRVYVAGGQNSVSKKLEAQLPTVIRRFNGQDRYETAVQVASYTYPDSKEVFVASGEVFPDALVIGPVCARRKAPILLSKSTPVKVTDDYIEKSKIEYLYIVGGTNTIYAETAHKYAIED</sequence>
<reference evidence="5 6" key="1">
    <citation type="journal article" date="2024" name="Anaerobe">
        <title>The identification of Finegoldia dalianensis sp. nov., isolated from the pus of a patient with skin abscess and genomic analysis of the strains belonging to Finegoldia genus.</title>
        <authorList>
            <person name="Li Y."/>
            <person name="Wang Y."/>
            <person name="Xiao D."/>
            <person name="Wang J."/>
            <person name="Jin D."/>
        </authorList>
    </citation>
    <scope>NUCLEOTIDE SEQUENCE [LARGE SCALE GENOMIC DNA]</scope>
    <source>
        <strain evidence="5 6">LY240594</strain>
    </source>
</reference>
<accession>A0ABW9KCP8</accession>
<keyword evidence="3" id="KW-0472">Membrane</keyword>
<dbReference type="Gene3D" id="3.40.50.12090">
    <property type="match status" value="2"/>
</dbReference>
<dbReference type="PANTHER" id="PTHR30032">
    <property type="entry name" value="N-ACETYLMURAMOYL-L-ALANINE AMIDASE-RELATED"/>
    <property type="match status" value="1"/>
</dbReference>
<dbReference type="InterPro" id="IPR051922">
    <property type="entry name" value="Bact_Sporulation_Assoc"/>
</dbReference>
<dbReference type="PANTHER" id="PTHR30032:SF8">
    <property type="entry name" value="GERMINATION-SPECIFIC N-ACETYLMURAMOYL-L-ALANINE AMIDASE"/>
    <property type="match status" value="1"/>
</dbReference>
<comment type="caution">
    <text evidence="5">The sequence shown here is derived from an EMBL/GenBank/DDBJ whole genome shotgun (WGS) entry which is preliminary data.</text>
</comment>
<evidence type="ECO:0000259" key="4">
    <source>
        <dbReference type="Pfam" id="PF18998"/>
    </source>
</evidence>
<dbReference type="EMBL" id="JBDLBQ010000002">
    <property type="protein sequence ID" value="MFN2101996.1"/>
    <property type="molecule type" value="Genomic_DNA"/>
</dbReference>
<dbReference type="RefSeq" id="WP_412701407.1">
    <property type="nucleotide sequence ID" value="NZ_JBDLBQ010000002.1"/>
</dbReference>
<keyword evidence="3" id="KW-0812">Transmembrane</keyword>
<dbReference type="InterPro" id="IPR013378">
    <property type="entry name" value="InlB-like_B-rpt"/>
</dbReference>
<evidence type="ECO:0000256" key="2">
    <source>
        <dbReference type="SAM" id="MobiDB-lite"/>
    </source>
</evidence>